<dbReference type="EMBL" id="JAAGAX010000012">
    <property type="protein sequence ID" value="KAF2296991.1"/>
    <property type="molecule type" value="Genomic_DNA"/>
</dbReference>
<accession>A0A6A6L6H8</accession>
<name>A0A6A6L6H8_HEVBR</name>
<organism evidence="1 2">
    <name type="scientific">Hevea brasiliensis</name>
    <name type="common">Para rubber tree</name>
    <name type="synonym">Siphonia brasiliensis</name>
    <dbReference type="NCBI Taxonomy" id="3981"/>
    <lineage>
        <taxon>Eukaryota</taxon>
        <taxon>Viridiplantae</taxon>
        <taxon>Streptophyta</taxon>
        <taxon>Embryophyta</taxon>
        <taxon>Tracheophyta</taxon>
        <taxon>Spermatophyta</taxon>
        <taxon>Magnoliopsida</taxon>
        <taxon>eudicotyledons</taxon>
        <taxon>Gunneridae</taxon>
        <taxon>Pentapetalae</taxon>
        <taxon>rosids</taxon>
        <taxon>fabids</taxon>
        <taxon>Malpighiales</taxon>
        <taxon>Euphorbiaceae</taxon>
        <taxon>Crotonoideae</taxon>
        <taxon>Micrandreae</taxon>
        <taxon>Hevea</taxon>
    </lineage>
</organism>
<dbReference type="Proteomes" id="UP000467840">
    <property type="component" value="Chromosome 18"/>
</dbReference>
<keyword evidence="2" id="KW-1185">Reference proteome</keyword>
<sequence>MPKGVKAFEIVTTFSDAHGNHYYNYSPCSFAFVAWDKYTFRQSYLQDLQKRTNYPMVLDWAIGDTTCEEAKKNGETYACKSENSECYNSTNGGGYRCRCYGVTRGTHIYQMVAKILTNVKILDSTNA</sequence>
<reference evidence="1 2" key="1">
    <citation type="journal article" date="2020" name="Mol. Plant">
        <title>The Chromosome-Based Rubber Tree Genome Provides New Insights into Spurge Genome Evolution and Rubber Biosynthesis.</title>
        <authorList>
            <person name="Liu J."/>
            <person name="Shi C."/>
            <person name="Shi C.C."/>
            <person name="Li W."/>
            <person name="Zhang Q.J."/>
            <person name="Zhang Y."/>
            <person name="Li K."/>
            <person name="Lu H.F."/>
            <person name="Shi C."/>
            <person name="Zhu S.T."/>
            <person name="Xiao Z.Y."/>
            <person name="Nan H."/>
            <person name="Yue Y."/>
            <person name="Zhu X.G."/>
            <person name="Wu Y."/>
            <person name="Hong X.N."/>
            <person name="Fan G.Y."/>
            <person name="Tong Y."/>
            <person name="Zhang D."/>
            <person name="Mao C.L."/>
            <person name="Liu Y.L."/>
            <person name="Hao S.J."/>
            <person name="Liu W.Q."/>
            <person name="Lv M.Q."/>
            <person name="Zhang H.B."/>
            <person name="Liu Y."/>
            <person name="Hu-Tang G.R."/>
            <person name="Wang J.P."/>
            <person name="Wang J.H."/>
            <person name="Sun Y.H."/>
            <person name="Ni S.B."/>
            <person name="Chen W.B."/>
            <person name="Zhang X.C."/>
            <person name="Jiao Y.N."/>
            <person name="Eichler E.E."/>
            <person name="Li G.H."/>
            <person name="Liu X."/>
            <person name="Gao L.Z."/>
        </authorList>
    </citation>
    <scope>NUCLEOTIDE SEQUENCE [LARGE SCALE GENOMIC DNA]</scope>
    <source>
        <strain evidence="2">cv. GT1</strain>
        <tissue evidence="1">Leaf</tissue>
    </source>
</reference>
<evidence type="ECO:0000313" key="1">
    <source>
        <dbReference type="EMBL" id="KAF2296991.1"/>
    </source>
</evidence>
<protein>
    <recommendedName>
        <fullName evidence="3">Wall-associated receptor kinase domain-containing protein</fullName>
    </recommendedName>
</protein>
<evidence type="ECO:0000313" key="2">
    <source>
        <dbReference type="Proteomes" id="UP000467840"/>
    </source>
</evidence>
<dbReference type="AlphaFoldDB" id="A0A6A6L6H8"/>
<comment type="caution">
    <text evidence="1">The sequence shown here is derived from an EMBL/GenBank/DDBJ whole genome shotgun (WGS) entry which is preliminary data.</text>
</comment>
<gene>
    <name evidence="1" type="ORF">GH714_014148</name>
</gene>
<evidence type="ECO:0008006" key="3">
    <source>
        <dbReference type="Google" id="ProtNLM"/>
    </source>
</evidence>
<proteinExistence type="predicted"/>
<dbReference type="PANTHER" id="PTHR33491">
    <property type="entry name" value="OSJNBA0016N04.9 PROTEIN"/>
    <property type="match status" value="1"/>
</dbReference>